<dbReference type="EMBL" id="PYJR01000082">
    <property type="protein sequence ID" value="TGB50347.1"/>
    <property type="molecule type" value="Genomic_DNA"/>
</dbReference>
<accession>A0A659JWR0</accession>
<sequence>MEKRPRREFSRWGVRHQSDADGLWLKYTLSLLRSLLSKVKQGYRPKASSLRSRRFWLAITRRRPSQITGTLAVVGDNGVRVGIVLNW</sequence>
<proteinExistence type="predicted"/>
<reference evidence="1 2" key="1">
    <citation type="submission" date="2018-03" db="EMBL/GenBank/DDBJ databases">
        <title>Non-Typhoidal Salmonella genome sequencing and assembly.</title>
        <authorList>
            <person name="Matchawe C."/>
        </authorList>
    </citation>
    <scope>NUCLEOTIDE SEQUENCE [LARGE SCALE GENOMIC DNA]</scope>
    <source>
        <strain evidence="1 2">108ev</strain>
    </source>
</reference>
<evidence type="ECO:0000313" key="2">
    <source>
        <dbReference type="Proteomes" id="UP000298060"/>
    </source>
</evidence>
<comment type="caution">
    <text evidence="1">The sequence shown here is derived from an EMBL/GenBank/DDBJ whole genome shotgun (WGS) entry which is preliminary data.</text>
</comment>
<gene>
    <name evidence="1" type="ORF">C9E94_11045</name>
</gene>
<evidence type="ECO:0000313" key="1">
    <source>
        <dbReference type="EMBL" id="TGB50347.1"/>
    </source>
</evidence>
<dbReference type="AlphaFoldDB" id="A0A659JWR0"/>
<protein>
    <submittedName>
        <fullName evidence="1">Uncharacterized protein</fullName>
    </submittedName>
</protein>
<dbReference type="Proteomes" id="UP000298060">
    <property type="component" value="Unassembled WGS sequence"/>
</dbReference>
<organism evidence="1 2">
    <name type="scientific">Salmonella enterica I</name>
    <dbReference type="NCBI Taxonomy" id="59201"/>
    <lineage>
        <taxon>Bacteria</taxon>
        <taxon>Pseudomonadati</taxon>
        <taxon>Pseudomonadota</taxon>
        <taxon>Gammaproteobacteria</taxon>
        <taxon>Enterobacterales</taxon>
        <taxon>Enterobacteriaceae</taxon>
        <taxon>Salmonella</taxon>
    </lineage>
</organism>
<name>A0A659JWR0_SALET</name>